<name>A0A392W5Z6_9FABA</name>
<dbReference type="EMBL" id="LXQA011397248">
    <property type="protein sequence ID" value="MCI95806.1"/>
    <property type="molecule type" value="Genomic_DNA"/>
</dbReference>
<feature type="non-terminal residue" evidence="1">
    <location>
        <position position="1"/>
    </location>
</feature>
<proteinExistence type="predicted"/>
<accession>A0A392W5Z6</accession>
<evidence type="ECO:0000313" key="1">
    <source>
        <dbReference type="EMBL" id="MCI95806.1"/>
    </source>
</evidence>
<dbReference type="AlphaFoldDB" id="A0A392W5Z6"/>
<protein>
    <submittedName>
        <fullName evidence="1">Uncharacterized protein</fullName>
    </submittedName>
</protein>
<reference evidence="1 2" key="1">
    <citation type="journal article" date="2018" name="Front. Plant Sci.">
        <title>Red Clover (Trifolium pratense) and Zigzag Clover (T. medium) - A Picture of Genomic Similarities and Differences.</title>
        <authorList>
            <person name="Dluhosova J."/>
            <person name="Istvanek J."/>
            <person name="Nedelnik J."/>
            <person name="Repkova J."/>
        </authorList>
    </citation>
    <scope>NUCLEOTIDE SEQUENCE [LARGE SCALE GENOMIC DNA]</scope>
    <source>
        <strain evidence="2">cv. 10/8</strain>
        <tissue evidence="1">Leaf</tissue>
    </source>
</reference>
<dbReference type="Proteomes" id="UP000265520">
    <property type="component" value="Unassembled WGS sequence"/>
</dbReference>
<keyword evidence="2" id="KW-1185">Reference proteome</keyword>
<comment type="caution">
    <text evidence="1">The sequence shown here is derived from an EMBL/GenBank/DDBJ whole genome shotgun (WGS) entry which is preliminary data.</text>
</comment>
<evidence type="ECO:0000313" key="2">
    <source>
        <dbReference type="Proteomes" id="UP000265520"/>
    </source>
</evidence>
<organism evidence="1 2">
    <name type="scientific">Trifolium medium</name>
    <dbReference type="NCBI Taxonomy" id="97028"/>
    <lineage>
        <taxon>Eukaryota</taxon>
        <taxon>Viridiplantae</taxon>
        <taxon>Streptophyta</taxon>
        <taxon>Embryophyta</taxon>
        <taxon>Tracheophyta</taxon>
        <taxon>Spermatophyta</taxon>
        <taxon>Magnoliopsida</taxon>
        <taxon>eudicotyledons</taxon>
        <taxon>Gunneridae</taxon>
        <taxon>Pentapetalae</taxon>
        <taxon>rosids</taxon>
        <taxon>fabids</taxon>
        <taxon>Fabales</taxon>
        <taxon>Fabaceae</taxon>
        <taxon>Papilionoideae</taxon>
        <taxon>50 kb inversion clade</taxon>
        <taxon>NPAAA clade</taxon>
        <taxon>Hologalegina</taxon>
        <taxon>IRL clade</taxon>
        <taxon>Trifolieae</taxon>
        <taxon>Trifolium</taxon>
    </lineage>
</organism>
<sequence length="33" mass="3816">RAGAWRQETLEQGGFVPDRGAWRRRAGAWCNEQ</sequence>